<proteinExistence type="predicted"/>
<reference evidence="2" key="1">
    <citation type="submission" date="2019-11" db="EMBL/GenBank/DDBJ databases">
        <title>Description of new Acetobacter species.</title>
        <authorList>
            <person name="Cleenwerck I."/>
            <person name="Sombolestani A.S."/>
        </authorList>
    </citation>
    <scope>NUCLEOTIDE SEQUENCE</scope>
    <source>
        <strain evidence="2">LMG 1626</strain>
    </source>
</reference>
<accession>A0A967EJ27</accession>
<dbReference type="AlphaFoldDB" id="A0A967EJ27"/>
<dbReference type="InterPro" id="IPR022236">
    <property type="entry name" value="DUF3761"/>
</dbReference>
<feature type="region of interest" description="Disordered" evidence="1">
    <location>
        <begin position="79"/>
        <end position="101"/>
    </location>
</feature>
<evidence type="ECO:0000256" key="1">
    <source>
        <dbReference type="SAM" id="MobiDB-lite"/>
    </source>
</evidence>
<dbReference type="EMBL" id="WOTH01000018">
    <property type="protein sequence ID" value="NHO54249.1"/>
    <property type="molecule type" value="Genomic_DNA"/>
</dbReference>
<protein>
    <submittedName>
        <fullName evidence="2">DUF3761 domain-containing protein</fullName>
    </submittedName>
</protein>
<comment type="caution">
    <text evidence="2">The sequence shown here is derived from an EMBL/GenBank/DDBJ whole genome shotgun (WGS) entry which is preliminary data.</text>
</comment>
<sequence>MRLSCGRGEVRVDLNRPCLSVKDAEEILPVSSLWFQQQPEPSLLLAQALTQTRPLPRPASTPQQLRSRNEAQLVEHKHYRNVSGQTVHSPAHTKNGKAPRGAVAECADGSFSFSRHSRGTCSRHGGVVG</sequence>
<evidence type="ECO:0000313" key="3">
    <source>
        <dbReference type="Proteomes" id="UP000597459"/>
    </source>
</evidence>
<gene>
    <name evidence="2" type="ORF">GOB87_09820</name>
</gene>
<evidence type="ECO:0000313" key="2">
    <source>
        <dbReference type="EMBL" id="NHO54249.1"/>
    </source>
</evidence>
<keyword evidence="3" id="KW-1185">Reference proteome</keyword>
<dbReference type="Pfam" id="PF12587">
    <property type="entry name" value="DUF3761"/>
    <property type="match status" value="1"/>
</dbReference>
<organism evidence="2 3">
    <name type="scientific">Acetobacter estunensis</name>
    <dbReference type="NCBI Taxonomy" id="104097"/>
    <lineage>
        <taxon>Bacteria</taxon>
        <taxon>Pseudomonadati</taxon>
        <taxon>Pseudomonadota</taxon>
        <taxon>Alphaproteobacteria</taxon>
        <taxon>Acetobacterales</taxon>
        <taxon>Acetobacteraceae</taxon>
        <taxon>Acetobacter</taxon>
    </lineage>
</organism>
<dbReference type="Proteomes" id="UP000597459">
    <property type="component" value="Unassembled WGS sequence"/>
</dbReference>
<name>A0A967EJ27_9PROT</name>
<dbReference type="RefSeq" id="WP_166315962.1">
    <property type="nucleotide sequence ID" value="NZ_WOTH01000018.1"/>
</dbReference>